<keyword evidence="11" id="KW-1185">Reference proteome</keyword>
<dbReference type="NCBIfam" id="TIGR02393">
    <property type="entry name" value="RpoD_Cterm"/>
    <property type="match status" value="1"/>
</dbReference>
<dbReference type="Pfam" id="PF04539">
    <property type="entry name" value="Sigma70_r3"/>
    <property type="match status" value="1"/>
</dbReference>
<dbReference type="PROSITE" id="PS00715">
    <property type="entry name" value="SIGMA70_1"/>
    <property type="match status" value="1"/>
</dbReference>
<keyword evidence="5 6" id="KW-0804">Transcription</keyword>
<feature type="compositionally biased region" description="Acidic residues" evidence="7">
    <location>
        <begin position="173"/>
        <end position="199"/>
    </location>
</feature>
<dbReference type="PRINTS" id="PR00046">
    <property type="entry name" value="SIGMA70FCT"/>
</dbReference>
<evidence type="ECO:0000256" key="4">
    <source>
        <dbReference type="ARBA" id="ARBA00023125"/>
    </source>
</evidence>
<evidence type="ECO:0000313" key="11">
    <source>
        <dbReference type="Proteomes" id="UP000700059"/>
    </source>
</evidence>
<sequence length="620" mass="71903">MSAKTINQQLDELFQNATKYVSYEKVAQVLGKLPTAAQAKRVGELAKKYKKQLMSASEVAKILNQDEARKIKEDKKRLLDEELEDEFDFMKERELLEWSRSDSPVRMYLREMGQIPLLTRDEEIELSKNIELGENIILDAICSVPYLIDFILDYKEALINRERRVKELFKSFDDEEENEGEESESEENEGEESESEENEESKKSISKKDQKRVEKVLVSFKALEKAKKDWLKTWEQEKGNENSKDMLYLLTLAHKKQFLKEKLLDLGPTSKLINELVKAMENTIKSDEGFDKELKRLEYRLPLFNDILLANHKKILDNITEMNKAEITAAVPEATMVSTYMEIKKLFQTKVASEGSFDLEPEKLKQILEQIKRGKDIADKAKTKMAKSNLRLVVSIAKRYTNRGLPFLDLIQEGNIGLMKAVDKFEYKKGYRFSTYATWWIRQAISRAIADQARTIRIPIHMIETINRINKIMRKFLQEEGKEPDLEKIAEEVGLPIDKVKNVIKITKEPISLEAPIGNGEDGKFGDFVEDKSSIGPMEHILKEDLKSQIDDVLDQLNEREKAVIRMRFGLLDDESDRTLEEIGKELNVTRERVRQIESSAIKKLKHPKVGRKLKNYIED</sequence>
<reference evidence="10 11" key="1">
    <citation type="submission" date="2021-08" db="EMBL/GenBank/DDBJ databases">
        <title>Helicobacter spp. isolated from feces of Anatolian Ground Squirrel (Spermophilus xanthoprymnus) in Turkey.</title>
        <authorList>
            <person name="Aydin F."/>
            <person name="Abay S."/>
            <person name="Kayman T."/>
            <person name="Karakaya E."/>
            <person name="Saticioglu I.B."/>
        </authorList>
    </citation>
    <scope>NUCLEOTIDE SEQUENCE [LARGE SCALE GENOMIC DNA]</scope>
    <source>
        <strain evidence="10 11">Faydin-H70</strain>
    </source>
</reference>
<dbReference type="InterPro" id="IPR007627">
    <property type="entry name" value="RNA_pol_sigma70_r2"/>
</dbReference>
<keyword evidence="1 6" id="KW-0963">Cytoplasm</keyword>
<dbReference type="EMBL" id="JAIGYQ010000001">
    <property type="protein sequence ID" value="MBX7490132.1"/>
    <property type="molecule type" value="Genomic_DNA"/>
</dbReference>
<dbReference type="HAMAP" id="MF_00963">
    <property type="entry name" value="Sigma70_RpoD_SigA"/>
    <property type="match status" value="1"/>
</dbReference>
<evidence type="ECO:0000256" key="7">
    <source>
        <dbReference type="SAM" id="MobiDB-lite"/>
    </source>
</evidence>
<dbReference type="Proteomes" id="UP000700059">
    <property type="component" value="Unassembled WGS sequence"/>
</dbReference>
<comment type="caution">
    <text evidence="6">Lacks conserved residue(s) required for the propagation of feature annotation.</text>
</comment>
<dbReference type="InterPro" id="IPR036388">
    <property type="entry name" value="WH-like_DNA-bd_sf"/>
</dbReference>
<feature type="region of interest" description="Sigma-70 factor domain-2" evidence="6">
    <location>
        <begin position="385"/>
        <end position="455"/>
    </location>
</feature>
<dbReference type="InterPro" id="IPR007624">
    <property type="entry name" value="RNA_pol_sigma70_r3"/>
</dbReference>
<dbReference type="Gene3D" id="1.10.601.10">
    <property type="entry name" value="RNA Polymerase Primary Sigma Factor"/>
    <property type="match status" value="1"/>
</dbReference>
<dbReference type="InterPro" id="IPR013324">
    <property type="entry name" value="RNA_pol_sigma_r3/r4-like"/>
</dbReference>
<dbReference type="PANTHER" id="PTHR30603">
    <property type="entry name" value="RNA POLYMERASE SIGMA FACTOR RPO"/>
    <property type="match status" value="1"/>
</dbReference>
<evidence type="ECO:0000256" key="3">
    <source>
        <dbReference type="ARBA" id="ARBA00023082"/>
    </source>
</evidence>
<dbReference type="Gene3D" id="1.10.10.10">
    <property type="entry name" value="Winged helix-like DNA-binding domain superfamily/Winged helix DNA-binding domain"/>
    <property type="match status" value="2"/>
</dbReference>
<protein>
    <recommendedName>
        <fullName evidence="6">RNA polymerase sigma factor SigA</fullName>
    </recommendedName>
</protein>
<dbReference type="InterPro" id="IPR012760">
    <property type="entry name" value="RNA_pol_sigma_RpoD_C"/>
</dbReference>
<dbReference type="PROSITE" id="PS00716">
    <property type="entry name" value="SIGMA70_2"/>
    <property type="match status" value="1"/>
</dbReference>
<dbReference type="InterPro" id="IPR050239">
    <property type="entry name" value="Sigma-70_RNA_pol_init_factors"/>
</dbReference>
<feature type="domain" description="RNA polymerase sigma-70" evidence="9">
    <location>
        <begin position="579"/>
        <end position="605"/>
    </location>
</feature>
<proteinExistence type="inferred from homology"/>
<dbReference type="InterPro" id="IPR009042">
    <property type="entry name" value="RNA_pol_sigma70_r1_2"/>
</dbReference>
<evidence type="ECO:0000256" key="5">
    <source>
        <dbReference type="ARBA" id="ARBA00023163"/>
    </source>
</evidence>
<dbReference type="PANTHER" id="PTHR30603:SF60">
    <property type="entry name" value="RNA POLYMERASE SIGMA FACTOR RPOD"/>
    <property type="match status" value="1"/>
</dbReference>
<dbReference type="InterPro" id="IPR014284">
    <property type="entry name" value="RNA_pol_sigma-70_dom"/>
</dbReference>
<evidence type="ECO:0000313" key="10">
    <source>
        <dbReference type="EMBL" id="MBX7490132.1"/>
    </source>
</evidence>
<comment type="subcellular location">
    <subcellularLocation>
        <location evidence="6">Cytoplasm</location>
    </subcellularLocation>
</comment>
<dbReference type="NCBIfam" id="NF004208">
    <property type="entry name" value="PRK05658.1"/>
    <property type="match status" value="1"/>
</dbReference>
<dbReference type="CDD" id="cd06171">
    <property type="entry name" value="Sigma70_r4"/>
    <property type="match status" value="1"/>
</dbReference>
<dbReference type="InterPro" id="IPR007630">
    <property type="entry name" value="RNA_pol_sigma70_r4"/>
</dbReference>
<dbReference type="InterPro" id="IPR028630">
    <property type="entry name" value="Sigma70_RpoD"/>
</dbReference>
<evidence type="ECO:0000259" key="8">
    <source>
        <dbReference type="PROSITE" id="PS00715"/>
    </source>
</evidence>
<dbReference type="InterPro" id="IPR013325">
    <property type="entry name" value="RNA_pol_sigma_r2"/>
</dbReference>
<name>A0ABS7JL75_9HELI</name>
<keyword evidence="2 6" id="KW-0805">Transcription regulation</keyword>
<dbReference type="InterPro" id="IPR000943">
    <property type="entry name" value="RNA_pol_sigma70"/>
</dbReference>
<comment type="function">
    <text evidence="6">Sigma factors are initiation factors that promote the attachment of RNA polymerase to specific initiation sites and are then released. This sigma factor is the primary sigma factor during exponential growth.</text>
</comment>
<keyword evidence="3 6" id="KW-0731">Sigma factor</keyword>
<dbReference type="Pfam" id="PF00140">
    <property type="entry name" value="Sigma70_r1_2"/>
    <property type="match status" value="1"/>
</dbReference>
<dbReference type="Pfam" id="PF04545">
    <property type="entry name" value="Sigma70_r4"/>
    <property type="match status" value="1"/>
</dbReference>
<feature type="short sequence motif" description="Interaction with polymerase core subunit RpoC" evidence="6">
    <location>
        <begin position="409"/>
        <end position="412"/>
    </location>
</feature>
<gene>
    <name evidence="10" type="primary">rpoD</name>
    <name evidence="6" type="synonym">sigA</name>
    <name evidence="10" type="ORF">K4G57_01385</name>
</gene>
<comment type="subunit">
    <text evidence="6">Interacts transiently with the RNA polymerase catalytic core.</text>
</comment>
<feature type="DNA-binding region" description="H-T-H motif" evidence="6">
    <location>
        <begin position="580"/>
        <end position="599"/>
    </location>
</feature>
<feature type="region of interest" description="Disordered" evidence="7">
    <location>
        <begin position="172"/>
        <end position="206"/>
    </location>
</feature>
<accession>A0ABS7JL75</accession>
<comment type="caution">
    <text evidence="10">The sequence shown here is derived from an EMBL/GenBank/DDBJ whole genome shotgun (WGS) entry which is preliminary data.</text>
</comment>
<feature type="domain" description="RNA polymerase sigma-70" evidence="8">
    <location>
        <begin position="409"/>
        <end position="422"/>
    </location>
</feature>
<keyword evidence="4 6" id="KW-0238">DNA-binding</keyword>
<feature type="region of interest" description="Sigma-70 factor domain-3" evidence="6">
    <location>
        <begin position="464"/>
        <end position="540"/>
    </location>
</feature>
<organism evidence="10 11">
    <name type="scientific">Helicobacter turcicus</name>
    <dbReference type="NCBI Taxonomy" id="2867412"/>
    <lineage>
        <taxon>Bacteria</taxon>
        <taxon>Pseudomonadati</taxon>
        <taxon>Campylobacterota</taxon>
        <taxon>Epsilonproteobacteria</taxon>
        <taxon>Campylobacterales</taxon>
        <taxon>Helicobacteraceae</taxon>
        <taxon>Helicobacter</taxon>
    </lineage>
</organism>
<evidence type="ECO:0000256" key="2">
    <source>
        <dbReference type="ARBA" id="ARBA00023015"/>
    </source>
</evidence>
<dbReference type="SUPFAM" id="SSF88659">
    <property type="entry name" value="Sigma3 and sigma4 domains of RNA polymerase sigma factors"/>
    <property type="match status" value="2"/>
</dbReference>
<dbReference type="SUPFAM" id="SSF88946">
    <property type="entry name" value="Sigma2 domain of RNA polymerase sigma factors"/>
    <property type="match status" value="1"/>
</dbReference>
<dbReference type="RefSeq" id="WP_221531383.1">
    <property type="nucleotide sequence ID" value="NZ_JAIGYP010000001.1"/>
</dbReference>
<comment type="similarity">
    <text evidence="6">Belongs to the sigma-70 factor family. RpoD/SigA subfamily.</text>
</comment>
<evidence type="ECO:0000259" key="9">
    <source>
        <dbReference type="PROSITE" id="PS00716"/>
    </source>
</evidence>
<evidence type="ECO:0000256" key="1">
    <source>
        <dbReference type="ARBA" id="ARBA00022490"/>
    </source>
</evidence>
<evidence type="ECO:0000256" key="6">
    <source>
        <dbReference type="HAMAP-Rule" id="MF_00963"/>
    </source>
</evidence>
<dbReference type="NCBIfam" id="TIGR02937">
    <property type="entry name" value="sigma70-ECF"/>
    <property type="match status" value="1"/>
</dbReference>
<dbReference type="Pfam" id="PF04542">
    <property type="entry name" value="Sigma70_r2"/>
    <property type="match status" value="1"/>
</dbReference>